<dbReference type="HAMAP" id="MF_02126">
    <property type="entry name" value="RF_methyltr_PrmC"/>
    <property type="match status" value="1"/>
</dbReference>
<keyword evidence="2 5" id="KW-0808">Transferase</keyword>
<evidence type="ECO:0000313" key="9">
    <source>
        <dbReference type="Proteomes" id="UP000184268"/>
    </source>
</evidence>
<comment type="similarity">
    <text evidence="5">Belongs to the protein N5-glutamine methyltransferase family. PrmC subfamily.</text>
</comment>
<dbReference type="InterPro" id="IPR019874">
    <property type="entry name" value="RF_methyltr_PrmC"/>
</dbReference>
<gene>
    <name evidence="5" type="primary">prmC</name>
    <name evidence="8" type="ORF">SAMN02745129_1952</name>
</gene>
<evidence type="ECO:0000256" key="1">
    <source>
        <dbReference type="ARBA" id="ARBA00022603"/>
    </source>
</evidence>
<evidence type="ECO:0000259" key="7">
    <source>
        <dbReference type="Pfam" id="PF17827"/>
    </source>
</evidence>
<feature type="domain" description="Methyltransferase small" evidence="6">
    <location>
        <begin position="111"/>
        <end position="195"/>
    </location>
</feature>
<dbReference type="RefSeq" id="WP_067663188.1">
    <property type="nucleotide sequence ID" value="NZ_FQXG01000002.1"/>
</dbReference>
<evidence type="ECO:0000256" key="2">
    <source>
        <dbReference type="ARBA" id="ARBA00022679"/>
    </source>
</evidence>
<accession>A0A1M5SCJ9</accession>
<sequence>MRIDQWLRLASAKLAEAGSQSDPDSPGIDAEVLLLSRLDKPRSFLFTWPDQQLSEALQAQLAEDLQRRFDGEPVAHITGHREFWTLTLETNASTLIPRPDTESLVEAALALPLPQSARVVDLGTGTGAIALALASERPQWQVCAVEYSAEAAALARRNAQRHGLDVPVHQGSWYQPLQGQRFDLVVSNPPYIDPVDHHLDQGDVRFEPRSALIAPQQGLADIRHLAQQAQTHLHPGGVLMVEHGHDQGEAVRGIFAEAGLVQVSTGQDLGRRDRYTIGRAPR</sequence>
<dbReference type="NCBIfam" id="TIGR03534">
    <property type="entry name" value="RF_mod_PrmC"/>
    <property type="match status" value="1"/>
</dbReference>
<dbReference type="AlphaFoldDB" id="A0A1M5SCJ9"/>
<dbReference type="Proteomes" id="UP000184268">
    <property type="component" value="Unassembled WGS sequence"/>
</dbReference>
<comment type="function">
    <text evidence="5">Methylates the class 1 translation termination release factors RF1/PrfA and RF2/PrfB on the glutamine residue of the universally conserved GGQ motif.</text>
</comment>
<dbReference type="CDD" id="cd02440">
    <property type="entry name" value="AdoMet_MTases"/>
    <property type="match status" value="1"/>
</dbReference>
<reference evidence="8 9" key="1">
    <citation type="submission" date="2016-11" db="EMBL/GenBank/DDBJ databases">
        <authorList>
            <person name="Jaros S."/>
            <person name="Januszkiewicz K."/>
            <person name="Wedrychowicz H."/>
        </authorList>
    </citation>
    <scope>NUCLEOTIDE SEQUENCE [LARGE SCALE GENOMIC DNA]</scope>
    <source>
        <strain evidence="8 9">DSM 16917</strain>
    </source>
</reference>
<dbReference type="Pfam" id="PF05175">
    <property type="entry name" value="MTS"/>
    <property type="match status" value="1"/>
</dbReference>
<feature type="binding site" evidence="5">
    <location>
        <begin position="188"/>
        <end position="191"/>
    </location>
    <ligand>
        <name>substrate</name>
    </ligand>
</feature>
<evidence type="ECO:0000256" key="3">
    <source>
        <dbReference type="ARBA" id="ARBA00022691"/>
    </source>
</evidence>
<dbReference type="GO" id="GO:0102559">
    <property type="term" value="F:peptide chain release factor N(5)-glutamine methyltransferase activity"/>
    <property type="evidence" value="ECO:0007669"/>
    <property type="project" value="UniProtKB-EC"/>
</dbReference>
<dbReference type="PROSITE" id="PS00092">
    <property type="entry name" value="N6_MTASE"/>
    <property type="match status" value="1"/>
</dbReference>
<evidence type="ECO:0000313" key="8">
    <source>
        <dbReference type="EMBL" id="SHH36191.1"/>
    </source>
</evidence>
<dbReference type="STRING" id="299255.SAMN02745129_1952"/>
<dbReference type="Gene3D" id="1.10.8.10">
    <property type="entry name" value="DNA helicase RuvA subunit, C-terminal domain"/>
    <property type="match status" value="1"/>
</dbReference>
<feature type="binding site" evidence="5">
    <location>
        <position position="188"/>
    </location>
    <ligand>
        <name>S-adenosyl-L-methionine</name>
        <dbReference type="ChEBI" id="CHEBI:59789"/>
    </ligand>
</feature>
<evidence type="ECO:0000259" key="6">
    <source>
        <dbReference type="Pfam" id="PF05175"/>
    </source>
</evidence>
<feature type="domain" description="Release factor glutamine methyltransferase N-terminal" evidence="7">
    <location>
        <begin position="5"/>
        <end position="79"/>
    </location>
</feature>
<dbReference type="InterPro" id="IPR002052">
    <property type="entry name" value="DNA_methylase_N6_adenine_CS"/>
</dbReference>
<dbReference type="PANTHER" id="PTHR18895:SF74">
    <property type="entry name" value="MTRF1L RELEASE FACTOR GLUTAMINE METHYLTRANSFERASE"/>
    <property type="match status" value="1"/>
</dbReference>
<proteinExistence type="inferred from homology"/>
<dbReference type="Pfam" id="PF17827">
    <property type="entry name" value="PrmC_N"/>
    <property type="match status" value="1"/>
</dbReference>
<keyword evidence="9" id="KW-1185">Reference proteome</keyword>
<feature type="binding site" evidence="5">
    <location>
        <begin position="123"/>
        <end position="127"/>
    </location>
    <ligand>
        <name>S-adenosyl-L-methionine</name>
        <dbReference type="ChEBI" id="CHEBI:59789"/>
    </ligand>
</feature>
<keyword evidence="1 5" id="KW-0489">Methyltransferase</keyword>
<dbReference type="SUPFAM" id="SSF53335">
    <property type="entry name" value="S-adenosyl-L-methionine-dependent methyltransferases"/>
    <property type="match status" value="1"/>
</dbReference>
<dbReference type="EMBL" id="FQXG01000002">
    <property type="protein sequence ID" value="SHH36191.1"/>
    <property type="molecule type" value="Genomic_DNA"/>
</dbReference>
<organism evidence="8 9">
    <name type="scientific">Ferrimonas marina</name>
    <dbReference type="NCBI Taxonomy" id="299255"/>
    <lineage>
        <taxon>Bacteria</taxon>
        <taxon>Pseudomonadati</taxon>
        <taxon>Pseudomonadota</taxon>
        <taxon>Gammaproteobacteria</taxon>
        <taxon>Alteromonadales</taxon>
        <taxon>Ferrimonadaceae</taxon>
        <taxon>Ferrimonas</taxon>
    </lineage>
</organism>
<dbReference type="InterPro" id="IPR007848">
    <property type="entry name" value="Small_mtfrase_dom"/>
</dbReference>
<dbReference type="OrthoDB" id="9800643at2"/>
<dbReference type="NCBIfam" id="TIGR00536">
    <property type="entry name" value="hemK_fam"/>
    <property type="match status" value="1"/>
</dbReference>
<keyword evidence="3 5" id="KW-0949">S-adenosyl-L-methionine</keyword>
<feature type="binding site" evidence="5">
    <location>
        <position position="146"/>
    </location>
    <ligand>
        <name>S-adenosyl-L-methionine</name>
        <dbReference type="ChEBI" id="CHEBI:59789"/>
    </ligand>
</feature>
<dbReference type="EC" id="2.1.1.297" evidence="5"/>
<dbReference type="InterPro" id="IPR004556">
    <property type="entry name" value="HemK-like"/>
</dbReference>
<dbReference type="GO" id="GO:0032259">
    <property type="term" value="P:methylation"/>
    <property type="evidence" value="ECO:0007669"/>
    <property type="project" value="UniProtKB-KW"/>
</dbReference>
<protein>
    <recommendedName>
        <fullName evidence="5">Release factor glutamine methyltransferase</fullName>
        <shortName evidence="5">RF MTase</shortName>
        <ecNumber evidence="5">2.1.1.297</ecNumber>
    </recommendedName>
    <alternativeName>
        <fullName evidence="5">N5-glutamine methyltransferase PrmC</fullName>
    </alternativeName>
    <alternativeName>
        <fullName evidence="5">Protein-(glutamine-N5) MTase PrmC</fullName>
    </alternativeName>
    <alternativeName>
        <fullName evidence="5">Protein-glutamine N-methyltransferase PrmC</fullName>
    </alternativeName>
</protein>
<evidence type="ECO:0000256" key="5">
    <source>
        <dbReference type="HAMAP-Rule" id="MF_02126"/>
    </source>
</evidence>
<feature type="binding site" evidence="5">
    <location>
        <position position="173"/>
    </location>
    <ligand>
        <name>S-adenosyl-L-methionine</name>
        <dbReference type="ChEBI" id="CHEBI:59789"/>
    </ligand>
</feature>
<dbReference type="PANTHER" id="PTHR18895">
    <property type="entry name" value="HEMK METHYLTRANSFERASE"/>
    <property type="match status" value="1"/>
</dbReference>
<dbReference type="GO" id="GO:0003676">
    <property type="term" value="F:nucleic acid binding"/>
    <property type="evidence" value="ECO:0007669"/>
    <property type="project" value="InterPro"/>
</dbReference>
<dbReference type="Gene3D" id="3.40.50.150">
    <property type="entry name" value="Vaccinia Virus protein VP39"/>
    <property type="match status" value="1"/>
</dbReference>
<dbReference type="InterPro" id="IPR040758">
    <property type="entry name" value="PrmC_N"/>
</dbReference>
<dbReference type="FunFam" id="3.40.50.150:FF:000053">
    <property type="entry name" value="Release factor glutamine methyltransferase"/>
    <property type="match status" value="1"/>
</dbReference>
<comment type="catalytic activity">
    <reaction evidence="4 5">
        <text>L-glutaminyl-[peptide chain release factor] + S-adenosyl-L-methionine = N(5)-methyl-L-glutaminyl-[peptide chain release factor] + S-adenosyl-L-homocysteine + H(+)</text>
        <dbReference type="Rhea" id="RHEA:42896"/>
        <dbReference type="Rhea" id="RHEA-COMP:10271"/>
        <dbReference type="Rhea" id="RHEA-COMP:10272"/>
        <dbReference type="ChEBI" id="CHEBI:15378"/>
        <dbReference type="ChEBI" id="CHEBI:30011"/>
        <dbReference type="ChEBI" id="CHEBI:57856"/>
        <dbReference type="ChEBI" id="CHEBI:59789"/>
        <dbReference type="ChEBI" id="CHEBI:61891"/>
        <dbReference type="EC" id="2.1.1.297"/>
    </reaction>
</comment>
<name>A0A1M5SCJ9_9GAMM</name>
<evidence type="ECO:0000256" key="4">
    <source>
        <dbReference type="ARBA" id="ARBA00048391"/>
    </source>
</evidence>
<dbReference type="InterPro" id="IPR050320">
    <property type="entry name" value="N5-glutamine_MTase"/>
</dbReference>
<dbReference type="InterPro" id="IPR029063">
    <property type="entry name" value="SAM-dependent_MTases_sf"/>
</dbReference>